<comment type="caution">
    <text evidence="3">The sequence shown here is derived from an EMBL/GenBank/DDBJ whole genome shotgun (WGS) entry which is preliminary data.</text>
</comment>
<evidence type="ECO:0000313" key="3">
    <source>
        <dbReference type="EMBL" id="KAF8893225.1"/>
    </source>
</evidence>
<keyword evidence="4" id="KW-1185">Reference proteome</keyword>
<feature type="compositionally biased region" description="Acidic residues" evidence="2">
    <location>
        <begin position="309"/>
        <end position="325"/>
    </location>
</feature>
<organism evidence="3 4">
    <name type="scientific">Gymnopilus junonius</name>
    <name type="common">Spectacular rustgill mushroom</name>
    <name type="synonym">Gymnopilus spectabilis subsp. junonius</name>
    <dbReference type="NCBI Taxonomy" id="109634"/>
    <lineage>
        <taxon>Eukaryota</taxon>
        <taxon>Fungi</taxon>
        <taxon>Dikarya</taxon>
        <taxon>Basidiomycota</taxon>
        <taxon>Agaricomycotina</taxon>
        <taxon>Agaricomycetes</taxon>
        <taxon>Agaricomycetidae</taxon>
        <taxon>Agaricales</taxon>
        <taxon>Agaricineae</taxon>
        <taxon>Hymenogastraceae</taxon>
        <taxon>Gymnopilus</taxon>
    </lineage>
</organism>
<evidence type="ECO:0000313" key="4">
    <source>
        <dbReference type="Proteomes" id="UP000724874"/>
    </source>
</evidence>
<evidence type="ECO:0000256" key="2">
    <source>
        <dbReference type="SAM" id="MobiDB-lite"/>
    </source>
</evidence>
<gene>
    <name evidence="3" type="ORF">CPB84DRAFT_1783478</name>
</gene>
<reference evidence="3" key="1">
    <citation type="submission" date="2020-11" db="EMBL/GenBank/DDBJ databases">
        <authorList>
            <consortium name="DOE Joint Genome Institute"/>
            <person name="Ahrendt S."/>
            <person name="Riley R."/>
            <person name="Andreopoulos W."/>
            <person name="LaButti K."/>
            <person name="Pangilinan J."/>
            <person name="Ruiz-duenas F.J."/>
            <person name="Barrasa J.M."/>
            <person name="Sanchez-Garcia M."/>
            <person name="Camarero S."/>
            <person name="Miyauchi S."/>
            <person name="Serrano A."/>
            <person name="Linde D."/>
            <person name="Babiker R."/>
            <person name="Drula E."/>
            <person name="Ayuso-Fernandez I."/>
            <person name="Pacheco R."/>
            <person name="Padilla G."/>
            <person name="Ferreira P."/>
            <person name="Barriuso J."/>
            <person name="Kellner H."/>
            <person name="Castanera R."/>
            <person name="Alfaro M."/>
            <person name="Ramirez L."/>
            <person name="Pisabarro A.G."/>
            <person name="Kuo A."/>
            <person name="Tritt A."/>
            <person name="Lipzen A."/>
            <person name="He G."/>
            <person name="Yan M."/>
            <person name="Ng V."/>
            <person name="Cullen D."/>
            <person name="Martin F."/>
            <person name="Rosso M.-N."/>
            <person name="Henrissat B."/>
            <person name="Hibbett D."/>
            <person name="Martinez A.T."/>
            <person name="Grigoriev I.V."/>
        </authorList>
    </citation>
    <scope>NUCLEOTIDE SEQUENCE</scope>
    <source>
        <strain evidence="3">AH 44721</strain>
    </source>
</reference>
<feature type="compositionally biased region" description="Polar residues" evidence="2">
    <location>
        <begin position="79"/>
        <end position="97"/>
    </location>
</feature>
<feature type="coiled-coil region" evidence="1">
    <location>
        <begin position="178"/>
        <end position="219"/>
    </location>
</feature>
<name>A0A9P5TLV8_GYMJU</name>
<accession>A0A9P5TLV8</accession>
<dbReference type="EMBL" id="JADNYJ010000067">
    <property type="protein sequence ID" value="KAF8893225.1"/>
    <property type="molecule type" value="Genomic_DNA"/>
</dbReference>
<dbReference type="AlphaFoldDB" id="A0A9P5TLV8"/>
<sequence length="325" mass="35102">MNGSDGGGSFQHSSQVVSEPAPAPVRPAMDLGEKQAMEDRLRKKVLQSQKARAAGKLAPCGIQTSASESAPDSPILDPATTSTSVPRALSAVSSATQPPLPENSMPARSDASHANEERLFKMPRLGLRLLFSLEDLAVSFITQTIETYKSQPGTPTVPASVPMSLEAPSHSSTQLSRLQRQEANKLELAAKQRRLEQHIAESKALMARLTQARSKEEKDRILKIMKEKSWLFEEANKTAALSDDNMASSPSVIAQAKKTELNFNSVSSSGIGSRTSSHSSMTEKSTMMTQFQIARWPVSRHDAGVLILSDDEDEDDDGDDEDGAA</sequence>
<keyword evidence="1" id="KW-0175">Coiled coil</keyword>
<proteinExistence type="predicted"/>
<evidence type="ECO:0000256" key="1">
    <source>
        <dbReference type="SAM" id="Coils"/>
    </source>
</evidence>
<feature type="region of interest" description="Disordered" evidence="2">
    <location>
        <begin position="306"/>
        <end position="325"/>
    </location>
</feature>
<protein>
    <submittedName>
        <fullName evidence="3">Uncharacterized protein</fullName>
    </submittedName>
</protein>
<dbReference type="OrthoDB" id="2804702at2759"/>
<dbReference type="Proteomes" id="UP000724874">
    <property type="component" value="Unassembled WGS sequence"/>
</dbReference>
<feature type="compositionally biased region" description="Basic and acidic residues" evidence="2">
    <location>
        <begin position="31"/>
        <end position="41"/>
    </location>
</feature>
<feature type="region of interest" description="Disordered" evidence="2">
    <location>
        <begin position="1"/>
        <end position="113"/>
    </location>
</feature>
<feature type="region of interest" description="Disordered" evidence="2">
    <location>
        <begin position="265"/>
        <end position="284"/>
    </location>
</feature>